<comment type="subcellular location">
    <subcellularLocation>
        <location evidence="1">Nucleus</location>
    </subcellularLocation>
</comment>
<reference evidence="6" key="1">
    <citation type="submission" date="2022-12" db="EMBL/GenBank/DDBJ databases">
        <title>Draft genome assemblies for two species of Escallonia (Escalloniales).</title>
        <authorList>
            <person name="Chanderbali A."/>
            <person name="Dervinis C."/>
            <person name="Anghel I."/>
            <person name="Soltis D."/>
            <person name="Soltis P."/>
            <person name="Zapata F."/>
        </authorList>
    </citation>
    <scope>NUCLEOTIDE SEQUENCE</scope>
    <source>
        <strain evidence="6">UCBG64.0493</strain>
        <tissue evidence="6">Leaf</tissue>
    </source>
</reference>
<gene>
    <name evidence="6" type="ORF">RJ639_040128</name>
</gene>
<comment type="similarity">
    <text evidence="2">Belongs to the Mediator complex subunit 17 family.</text>
</comment>
<keyword evidence="4" id="KW-0804">Transcription</keyword>
<evidence type="ECO:0000256" key="1">
    <source>
        <dbReference type="ARBA" id="ARBA00004123"/>
    </source>
</evidence>
<comment type="caution">
    <text evidence="6">The sequence shown here is derived from an EMBL/GenBank/DDBJ whole genome shotgun (WGS) entry which is preliminary data.</text>
</comment>
<keyword evidence="3" id="KW-0805">Transcription regulation</keyword>
<dbReference type="PANTHER" id="PTHR13114">
    <property type="entry name" value="MEDIATOR OF RNA POLYMERASE II TRANSCRIPTION SUBUNIT 17"/>
    <property type="match status" value="1"/>
</dbReference>
<evidence type="ECO:0000256" key="5">
    <source>
        <dbReference type="ARBA" id="ARBA00023242"/>
    </source>
</evidence>
<keyword evidence="7" id="KW-1185">Reference proteome</keyword>
<dbReference type="GO" id="GO:0016592">
    <property type="term" value="C:mediator complex"/>
    <property type="evidence" value="ECO:0007669"/>
    <property type="project" value="InterPro"/>
</dbReference>
<dbReference type="EMBL" id="JAVXUP010000383">
    <property type="protein sequence ID" value="KAK3029292.1"/>
    <property type="molecule type" value="Genomic_DNA"/>
</dbReference>
<keyword evidence="5" id="KW-0539">Nucleus</keyword>
<evidence type="ECO:0000256" key="3">
    <source>
        <dbReference type="ARBA" id="ARBA00023015"/>
    </source>
</evidence>
<dbReference type="GO" id="GO:0003712">
    <property type="term" value="F:transcription coregulator activity"/>
    <property type="evidence" value="ECO:0007669"/>
    <property type="project" value="InterPro"/>
</dbReference>
<dbReference type="InterPro" id="IPR019313">
    <property type="entry name" value="Mediator_Med17"/>
</dbReference>
<sequence length="190" mass="21139">MLVYMRGARKMALIGICCGDVEYEEKRVKLIRRVDFAWAVEREDPTKKQKQTSKESAAAPWPWQSMLENLQSARQELSVILDLINTVEANDAATVVGMTRPKPLPNELLSDYAVSTATKLQSFRHLGMYFKQSAKALEQQVAREARFYGALIRSFIALEGSDRQSVIVGVFDGVGALGVSSKIDLRIGVS</sequence>
<proteinExistence type="inferred from homology"/>
<evidence type="ECO:0000256" key="2">
    <source>
        <dbReference type="ARBA" id="ARBA00005635"/>
    </source>
</evidence>
<dbReference type="PANTHER" id="PTHR13114:SF7">
    <property type="entry name" value="MEDIATOR OF RNA POLYMERASE II TRANSCRIPTION SUBUNIT 17"/>
    <property type="match status" value="1"/>
</dbReference>
<name>A0AA88WKK6_9ASTE</name>
<evidence type="ECO:0000313" key="7">
    <source>
        <dbReference type="Proteomes" id="UP001188597"/>
    </source>
</evidence>
<evidence type="ECO:0000313" key="6">
    <source>
        <dbReference type="EMBL" id="KAK3029292.1"/>
    </source>
</evidence>
<dbReference type="GO" id="GO:0006357">
    <property type="term" value="P:regulation of transcription by RNA polymerase II"/>
    <property type="evidence" value="ECO:0007669"/>
    <property type="project" value="InterPro"/>
</dbReference>
<accession>A0AA88WKK6</accession>
<protein>
    <submittedName>
        <fullName evidence="6">Uncharacterized protein</fullName>
    </submittedName>
</protein>
<dbReference type="Proteomes" id="UP001188597">
    <property type="component" value="Unassembled WGS sequence"/>
</dbReference>
<organism evidence="6 7">
    <name type="scientific">Escallonia herrerae</name>
    <dbReference type="NCBI Taxonomy" id="1293975"/>
    <lineage>
        <taxon>Eukaryota</taxon>
        <taxon>Viridiplantae</taxon>
        <taxon>Streptophyta</taxon>
        <taxon>Embryophyta</taxon>
        <taxon>Tracheophyta</taxon>
        <taxon>Spermatophyta</taxon>
        <taxon>Magnoliopsida</taxon>
        <taxon>eudicotyledons</taxon>
        <taxon>Gunneridae</taxon>
        <taxon>Pentapetalae</taxon>
        <taxon>asterids</taxon>
        <taxon>campanulids</taxon>
        <taxon>Escalloniales</taxon>
        <taxon>Escalloniaceae</taxon>
        <taxon>Escallonia</taxon>
    </lineage>
</organism>
<dbReference type="GO" id="GO:0070847">
    <property type="term" value="C:core mediator complex"/>
    <property type="evidence" value="ECO:0007669"/>
    <property type="project" value="TreeGrafter"/>
</dbReference>
<dbReference type="AlphaFoldDB" id="A0AA88WKK6"/>
<evidence type="ECO:0000256" key="4">
    <source>
        <dbReference type="ARBA" id="ARBA00023163"/>
    </source>
</evidence>